<keyword evidence="4" id="KW-1185">Reference proteome</keyword>
<accession>A0A1R2D4R0</accession>
<protein>
    <recommendedName>
        <fullName evidence="2">Cyclin-like domain-containing protein</fullName>
    </recommendedName>
</protein>
<dbReference type="EMBL" id="MPUH01000002">
    <property type="protein sequence ID" value="OMJ96252.1"/>
    <property type="molecule type" value="Genomic_DNA"/>
</dbReference>
<dbReference type="InterPro" id="IPR039361">
    <property type="entry name" value="Cyclin"/>
</dbReference>
<name>A0A1R2D4R0_9CILI</name>
<evidence type="ECO:0000256" key="1">
    <source>
        <dbReference type="RuleBase" id="RU000383"/>
    </source>
</evidence>
<dbReference type="Gene3D" id="1.10.472.10">
    <property type="entry name" value="Cyclin-like"/>
    <property type="match status" value="2"/>
</dbReference>
<keyword evidence="1" id="KW-0195">Cyclin</keyword>
<evidence type="ECO:0000259" key="2">
    <source>
        <dbReference type="SMART" id="SM00385"/>
    </source>
</evidence>
<dbReference type="InterPro" id="IPR006671">
    <property type="entry name" value="Cyclin_N"/>
</dbReference>
<dbReference type="OrthoDB" id="5590282at2759"/>
<organism evidence="3 4">
    <name type="scientific">Stentor coeruleus</name>
    <dbReference type="NCBI Taxonomy" id="5963"/>
    <lineage>
        <taxon>Eukaryota</taxon>
        <taxon>Sar</taxon>
        <taxon>Alveolata</taxon>
        <taxon>Ciliophora</taxon>
        <taxon>Postciliodesmatophora</taxon>
        <taxon>Heterotrichea</taxon>
        <taxon>Heterotrichida</taxon>
        <taxon>Stentoridae</taxon>
        <taxon>Stentor</taxon>
    </lineage>
</organism>
<comment type="similarity">
    <text evidence="1">Belongs to the cyclin family.</text>
</comment>
<dbReference type="PANTHER" id="PTHR10177">
    <property type="entry name" value="CYCLINS"/>
    <property type="match status" value="1"/>
</dbReference>
<dbReference type="Proteomes" id="UP000187209">
    <property type="component" value="Unassembled WGS sequence"/>
</dbReference>
<dbReference type="SMART" id="SM00385">
    <property type="entry name" value="CYCLIN"/>
    <property type="match status" value="1"/>
</dbReference>
<dbReference type="AlphaFoldDB" id="A0A1R2D4R0"/>
<evidence type="ECO:0000313" key="4">
    <source>
        <dbReference type="Proteomes" id="UP000187209"/>
    </source>
</evidence>
<dbReference type="SUPFAM" id="SSF47954">
    <property type="entry name" value="Cyclin-like"/>
    <property type="match status" value="1"/>
</dbReference>
<gene>
    <name evidence="3" type="ORF">SteCoe_216</name>
</gene>
<sequence>MPGNSESFLTENLCWLLEKTEEAKEANYLSYLAVGHINSNYRETLFNWVLDLSPNLNFSVSTGLLACSYIDRFLSSRPNFQHSVLELIGIISLSLAMKFAEGKVLTPNSIHKMLEYRYSIDAIVTTEIFMLKELGWNLSTPSPCELVDTLIEYSFDHPCTGRIIETCHSFAVLCYLDTETAASGNFNLAIASIVLSLDRLGYREFRADWLLSLQESFVFDNEKLEITVRRVLSKLDLLQKQ</sequence>
<evidence type="ECO:0000313" key="3">
    <source>
        <dbReference type="EMBL" id="OMJ96252.1"/>
    </source>
</evidence>
<dbReference type="Pfam" id="PF00134">
    <property type="entry name" value="Cyclin_N"/>
    <property type="match status" value="1"/>
</dbReference>
<feature type="domain" description="Cyclin-like" evidence="2">
    <location>
        <begin position="47"/>
        <end position="132"/>
    </location>
</feature>
<comment type="caution">
    <text evidence="3">The sequence shown here is derived from an EMBL/GenBank/DDBJ whole genome shotgun (WGS) entry which is preliminary data.</text>
</comment>
<reference evidence="3 4" key="1">
    <citation type="submission" date="2016-11" db="EMBL/GenBank/DDBJ databases">
        <title>The macronuclear genome of Stentor coeruleus: a giant cell with tiny introns.</title>
        <authorList>
            <person name="Slabodnick M."/>
            <person name="Ruby J.G."/>
            <person name="Reiff S.B."/>
            <person name="Swart E.C."/>
            <person name="Gosai S."/>
            <person name="Prabakaran S."/>
            <person name="Witkowska E."/>
            <person name="Larue G.E."/>
            <person name="Fisher S."/>
            <person name="Freeman R.M."/>
            <person name="Gunawardena J."/>
            <person name="Chu W."/>
            <person name="Stover N.A."/>
            <person name="Gregory B.D."/>
            <person name="Nowacki M."/>
            <person name="Derisi J."/>
            <person name="Roy S.W."/>
            <person name="Marshall W.F."/>
            <person name="Sood P."/>
        </authorList>
    </citation>
    <scope>NUCLEOTIDE SEQUENCE [LARGE SCALE GENOMIC DNA]</scope>
    <source>
        <strain evidence="3">WM001</strain>
    </source>
</reference>
<dbReference type="InterPro" id="IPR036915">
    <property type="entry name" value="Cyclin-like_sf"/>
</dbReference>
<proteinExistence type="inferred from homology"/>
<dbReference type="InterPro" id="IPR013763">
    <property type="entry name" value="Cyclin-like_dom"/>
</dbReference>